<dbReference type="InterPro" id="IPR000257">
    <property type="entry name" value="Uroporphyrinogen_deCOase"/>
</dbReference>
<evidence type="ECO:0000256" key="8">
    <source>
        <dbReference type="ARBA" id="ARBA00022490"/>
    </source>
</evidence>
<gene>
    <name evidence="14" type="ORF">MNBD_GAMMA01-1915</name>
</gene>
<dbReference type="FunFam" id="3.20.20.210:FF:000001">
    <property type="entry name" value="Uroporphyrinogen decarboxylase"/>
    <property type="match status" value="1"/>
</dbReference>
<keyword evidence="8" id="KW-0963">Cytoplasm</keyword>
<feature type="domain" description="Uroporphyrinogen decarboxylase (URO-D)" evidence="13">
    <location>
        <begin position="141"/>
        <end position="157"/>
    </location>
</feature>
<dbReference type="PROSITE" id="PS00907">
    <property type="entry name" value="UROD_2"/>
    <property type="match status" value="1"/>
</dbReference>
<evidence type="ECO:0000256" key="11">
    <source>
        <dbReference type="ARBA" id="ARBA00023244"/>
    </source>
</evidence>
<dbReference type="GO" id="GO:0005829">
    <property type="term" value="C:cytosol"/>
    <property type="evidence" value="ECO:0007669"/>
    <property type="project" value="TreeGrafter"/>
</dbReference>
<dbReference type="SUPFAM" id="SSF51726">
    <property type="entry name" value="UROD/MetE-like"/>
    <property type="match status" value="1"/>
</dbReference>
<evidence type="ECO:0000256" key="10">
    <source>
        <dbReference type="ARBA" id="ARBA00023239"/>
    </source>
</evidence>
<dbReference type="PROSITE" id="PS00906">
    <property type="entry name" value="UROD_1"/>
    <property type="match status" value="1"/>
</dbReference>
<organism evidence="14">
    <name type="scientific">hydrothermal vent metagenome</name>
    <dbReference type="NCBI Taxonomy" id="652676"/>
    <lineage>
        <taxon>unclassified sequences</taxon>
        <taxon>metagenomes</taxon>
        <taxon>ecological metagenomes</taxon>
    </lineage>
</organism>
<proteinExistence type="inferred from homology"/>
<evidence type="ECO:0000256" key="1">
    <source>
        <dbReference type="ARBA" id="ARBA00002448"/>
    </source>
</evidence>
<dbReference type="UniPathway" id="UPA00251">
    <property type="reaction ID" value="UER00321"/>
</dbReference>
<dbReference type="Gene3D" id="3.20.20.210">
    <property type="match status" value="1"/>
</dbReference>
<feature type="domain" description="Uroporphyrinogen decarboxylase (URO-D)" evidence="12">
    <location>
        <begin position="21"/>
        <end position="30"/>
    </location>
</feature>
<dbReference type="InterPro" id="IPR006361">
    <property type="entry name" value="Uroporphyrinogen_deCO2ase_HemE"/>
</dbReference>
<dbReference type="HAMAP" id="MF_00218">
    <property type="entry name" value="URO_D"/>
    <property type="match status" value="1"/>
</dbReference>
<dbReference type="EC" id="4.1.1.37" evidence="6"/>
<dbReference type="Pfam" id="PF01208">
    <property type="entry name" value="URO-D"/>
    <property type="match status" value="1"/>
</dbReference>
<name>A0A3B0VQ56_9ZZZZ</name>
<comment type="function">
    <text evidence="1">Catalyzes the decarboxylation of four acetate groups of uroporphyrinogen-III to yield coproporphyrinogen-III.</text>
</comment>
<dbReference type="EMBL" id="UOEW01000217">
    <property type="protein sequence ID" value="VAW39039.1"/>
    <property type="molecule type" value="Genomic_DNA"/>
</dbReference>
<accession>A0A3B0VQ56</accession>
<comment type="similarity">
    <text evidence="4">Belongs to the uroporphyrinogen decarboxylase family.</text>
</comment>
<evidence type="ECO:0000259" key="12">
    <source>
        <dbReference type="PROSITE" id="PS00906"/>
    </source>
</evidence>
<comment type="subcellular location">
    <subcellularLocation>
        <location evidence="2">Cytoplasm</location>
    </subcellularLocation>
</comment>
<dbReference type="GO" id="GO:0019353">
    <property type="term" value="P:protoporphyrinogen IX biosynthetic process from glutamate"/>
    <property type="evidence" value="ECO:0007669"/>
    <property type="project" value="TreeGrafter"/>
</dbReference>
<keyword evidence="10 14" id="KW-0456">Lyase</keyword>
<evidence type="ECO:0000259" key="13">
    <source>
        <dbReference type="PROSITE" id="PS00907"/>
    </source>
</evidence>
<evidence type="ECO:0000313" key="14">
    <source>
        <dbReference type="EMBL" id="VAW39039.1"/>
    </source>
</evidence>
<comment type="subunit">
    <text evidence="5">Homodimer.</text>
</comment>
<dbReference type="AlphaFoldDB" id="A0A3B0VQ56"/>
<comment type="pathway">
    <text evidence="3">Porphyrin-containing compound metabolism; protoporphyrin-IX biosynthesis; coproporphyrinogen-III from 5-aminolevulinate: step 4/4.</text>
</comment>
<dbReference type="NCBIfam" id="TIGR01464">
    <property type="entry name" value="hemE"/>
    <property type="match status" value="1"/>
</dbReference>
<evidence type="ECO:0000256" key="3">
    <source>
        <dbReference type="ARBA" id="ARBA00004804"/>
    </source>
</evidence>
<evidence type="ECO:0000256" key="9">
    <source>
        <dbReference type="ARBA" id="ARBA00022793"/>
    </source>
</evidence>
<dbReference type="PANTHER" id="PTHR21091:SF169">
    <property type="entry name" value="UROPORPHYRINOGEN DECARBOXYLASE"/>
    <property type="match status" value="1"/>
</dbReference>
<evidence type="ECO:0000256" key="2">
    <source>
        <dbReference type="ARBA" id="ARBA00004496"/>
    </source>
</evidence>
<keyword evidence="9" id="KW-0210">Decarboxylase</keyword>
<protein>
    <recommendedName>
        <fullName evidence="7">Uroporphyrinogen decarboxylase</fullName>
        <ecNumber evidence="6">4.1.1.37</ecNumber>
    </recommendedName>
</protein>
<dbReference type="GO" id="GO:0004853">
    <property type="term" value="F:uroporphyrinogen decarboxylase activity"/>
    <property type="evidence" value="ECO:0007669"/>
    <property type="project" value="UniProtKB-EC"/>
</dbReference>
<dbReference type="InterPro" id="IPR038071">
    <property type="entry name" value="UROD/MetE-like_sf"/>
</dbReference>
<evidence type="ECO:0000256" key="5">
    <source>
        <dbReference type="ARBA" id="ARBA00011738"/>
    </source>
</evidence>
<evidence type="ECO:0000256" key="4">
    <source>
        <dbReference type="ARBA" id="ARBA00009935"/>
    </source>
</evidence>
<evidence type="ECO:0000256" key="6">
    <source>
        <dbReference type="ARBA" id="ARBA00012288"/>
    </source>
</evidence>
<keyword evidence="11" id="KW-0627">Porphyrin biosynthesis</keyword>
<dbReference type="CDD" id="cd00717">
    <property type="entry name" value="URO-D"/>
    <property type="match status" value="1"/>
</dbReference>
<dbReference type="PANTHER" id="PTHR21091">
    <property type="entry name" value="METHYLTETRAHYDROFOLATE:HOMOCYSTEINE METHYLTRANSFERASE RELATED"/>
    <property type="match status" value="1"/>
</dbReference>
<sequence length="348" mass="37951">MTLKNDLLIRALKQQNTERTPVWVMRQAGRYLPEYRAIRKKAGGFMPMAQNPEIVCEVTLQPLHRFPLDGVIIFSDILTIADAMGLGLYFVTGAGPKFKNPISSEKDVNNLPNIDVNTSLKYVMDGIALTAKTLDSQVPLLGFCGSPWTLLTYMVEGGGSKNFAKAKAFLFNHPHAAHSLLQKLTATSIDYLNAQIASGANAVQVFDSWGGVLSSAMYKIFSLDYMHQIVAGVKTKNPDIPVILFSKGVQNDLAKMADTGADCLGIDWCTDLALARKLTAGKVALQGNLDPCVLYARDNVIENEVKKVLGSYGDGNGHIFNLGHGMHPDMQPEKLAVMVDAVKRHSSK</sequence>
<reference evidence="14" key="1">
    <citation type="submission" date="2018-06" db="EMBL/GenBank/DDBJ databases">
        <authorList>
            <person name="Zhirakovskaya E."/>
        </authorList>
    </citation>
    <scope>NUCLEOTIDE SEQUENCE</scope>
</reference>
<evidence type="ECO:0000256" key="7">
    <source>
        <dbReference type="ARBA" id="ARBA00014308"/>
    </source>
</evidence>